<protein>
    <recommendedName>
        <fullName evidence="2">DUF4220 domain-containing protein</fullName>
    </recommendedName>
</protein>
<feature type="domain" description="DUF4220" evidence="2">
    <location>
        <begin position="109"/>
        <end position="458"/>
    </location>
</feature>
<feature type="transmembrane region" description="Helical" evidence="1">
    <location>
        <begin position="15"/>
        <end position="33"/>
    </location>
</feature>
<dbReference type="Pfam" id="PF13968">
    <property type="entry name" value="DUF4220"/>
    <property type="match status" value="1"/>
</dbReference>
<evidence type="ECO:0000313" key="4">
    <source>
        <dbReference type="Proteomes" id="UP001497457"/>
    </source>
</evidence>
<feature type="transmembrane region" description="Helical" evidence="1">
    <location>
        <begin position="347"/>
        <end position="367"/>
    </location>
</feature>
<reference evidence="4" key="1">
    <citation type="submission" date="2024-06" db="EMBL/GenBank/DDBJ databases">
        <authorList>
            <person name="Ryan C."/>
        </authorList>
    </citation>
    <scope>NUCLEOTIDE SEQUENCE [LARGE SCALE GENOMIC DNA]</scope>
</reference>
<dbReference type="PANTHER" id="PTHR31325">
    <property type="entry name" value="OS01G0798800 PROTEIN-RELATED"/>
    <property type="match status" value="1"/>
</dbReference>
<feature type="transmembrane region" description="Helical" evidence="1">
    <location>
        <begin position="379"/>
        <end position="398"/>
    </location>
</feature>
<feature type="transmembrane region" description="Helical" evidence="1">
    <location>
        <begin position="45"/>
        <end position="63"/>
    </location>
</feature>
<dbReference type="EMBL" id="OZ075133">
    <property type="protein sequence ID" value="CAL4987408.1"/>
    <property type="molecule type" value="Genomic_DNA"/>
</dbReference>
<gene>
    <name evidence="3" type="ORF">URODEC1_LOCUS58796</name>
</gene>
<proteinExistence type="predicted"/>
<name>A0ABC9B0C8_9POAL</name>
<organism evidence="3 4">
    <name type="scientific">Urochloa decumbens</name>
    <dbReference type="NCBI Taxonomy" id="240449"/>
    <lineage>
        <taxon>Eukaryota</taxon>
        <taxon>Viridiplantae</taxon>
        <taxon>Streptophyta</taxon>
        <taxon>Embryophyta</taxon>
        <taxon>Tracheophyta</taxon>
        <taxon>Spermatophyta</taxon>
        <taxon>Magnoliopsida</taxon>
        <taxon>Liliopsida</taxon>
        <taxon>Poales</taxon>
        <taxon>Poaceae</taxon>
        <taxon>PACMAD clade</taxon>
        <taxon>Panicoideae</taxon>
        <taxon>Panicodae</taxon>
        <taxon>Paniceae</taxon>
        <taxon>Melinidinae</taxon>
        <taxon>Urochloa</taxon>
    </lineage>
</organism>
<feature type="transmembrane region" description="Helical" evidence="1">
    <location>
        <begin position="159"/>
        <end position="177"/>
    </location>
</feature>
<dbReference type="Pfam" id="PF04578">
    <property type="entry name" value="DUF594"/>
    <property type="match status" value="1"/>
</dbReference>
<sequence length="744" mass="84815">MSRPRLFTSENTPSWVPGTGALMAFVAFLIALFRGAKMPDHGTKVMGTVAIGLGFCLLGYILGPKRRRSGHWFVQYGAWASHYFPTLIAFYVGNAVWSSHANRDHFFGYSMLLFFSSQNPHSMTLYTLGGSRPVQSWRLVQYFFYVGFLQWVALSSGPAFVRIVMTALLTIWVLLLVSQNKKMEAILEHDTKAFADHMKQESTLSSPFFDGDDCSCSLQKRCKYPFMQKNGHWVKIKDLIQCKKLLKCSVGLCAEENSEDTGDANIYLSYSLFQLLARRYFGFHCEEEGHSQVRDFALRELLHGGEGYKRAFDIVEVQLAFLHDYFFTGYHRTIANRSRPGVLPVKLKIMIIVMSPLLVAHLGWRALHAWLPIHVKAGVSEFLFTLASMFLSVALFVLQNLPAFPMYWQTIEAAFKDYPTAAPGRADTTLAIERYFARPIWLSGLYWKEKLGQYSLMEDYECFWAKKLWKVCLALFKEFILSEASPFSLKYYYQQVEEEDFRLNDEVKRTVALTLCGIGGQPTNGSWTLQKYRDRVVGDLLWTLRESTHTHTILMWHVATCYCDILDGTSSGGVQREVARSLSRYCAYLVAFLPEFLPEQRLTTKIVLQEVLEDAHAKLSIGESNGSLLQRAWRKAKQFLGLKTMDLRAKLLNMTADASTTKAFDKGIRLGQQLYDPNTLLHWELMAEFWAETILYIAPSDNVAAHIEQLAKGGEFVTHIWAMLSNAGILKRATDEWSLPQPSL</sequence>
<keyword evidence="1" id="KW-0472">Membrane</keyword>
<keyword evidence="1" id="KW-1133">Transmembrane helix</keyword>
<dbReference type="Proteomes" id="UP001497457">
    <property type="component" value="Chromosome 23rd"/>
</dbReference>
<dbReference type="InterPro" id="IPR007658">
    <property type="entry name" value="DUF594"/>
</dbReference>
<accession>A0ABC9B0C8</accession>
<dbReference type="InterPro" id="IPR025315">
    <property type="entry name" value="DUF4220"/>
</dbReference>
<keyword evidence="1" id="KW-0812">Transmembrane</keyword>
<keyword evidence="4" id="KW-1185">Reference proteome</keyword>
<reference evidence="3 4" key="2">
    <citation type="submission" date="2024-10" db="EMBL/GenBank/DDBJ databases">
        <authorList>
            <person name="Ryan C."/>
        </authorList>
    </citation>
    <scope>NUCLEOTIDE SEQUENCE [LARGE SCALE GENOMIC DNA]</scope>
</reference>
<evidence type="ECO:0000256" key="1">
    <source>
        <dbReference type="SAM" id="Phobius"/>
    </source>
</evidence>
<evidence type="ECO:0000313" key="3">
    <source>
        <dbReference type="EMBL" id="CAL4987408.1"/>
    </source>
</evidence>
<dbReference type="AlphaFoldDB" id="A0ABC9B0C8"/>
<evidence type="ECO:0000259" key="2">
    <source>
        <dbReference type="Pfam" id="PF13968"/>
    </source>
</evidence>
<feature type="transmembrane region" description="Helical" evidence="1">
    <location>
        <begin position="83"/>
        <end position="101"/>
    </location>
</feature>